<name>A0A8T0JUX7_PHAAN</name>
<comment type="caution">
    <text evidence="1">The sequence shown here is derived from an EMBL/GenBank/DDBJ whole genome shotgun (WGS) entry which is preliminary data.</text>
</comment>
<sequence>MSPPPPQIPTLIHHFTYKYFITFIHPNPKLIEHLHNHQPKLQTAQFHTQNSSPLFLNHPRSSIAHTFHGESLERGSRSIGREEEETVRTLAWIPLHRFLFPRSLRPHGIIHSPIEKGINSHSHPHSASHKPNPNFYLFPSHPRRCCGSSHLNVVLRLLLQTSPLSFYRAAPFCIADKCAFNRTSIPENTLILESYKDRELDGYPEERPIKELGSLPPFLLVFAGHVWPIEHRWNQDLSRLKVEREKWKRKLKEKVQNFSRFGFGRGS</sequence>
<organism evidence="1 2">
    <name type="scientific">Phaseolus angularis</name>
    <name type="common">Azuki bean</name>
    <name type="synonym">Vigna angularis</name>
    <dbReference type="NCBI Taxonomy" id="3914"/>
    <lineage>
        <taxon>Eukaryota</taxon>
        <taxon>Viridiplantae</taxon>
        <taxon>Streptophyta</taxon>
        <taxon>Embryophyta</taxon>
        <taxon>Tracheophyta</taxon>
        <taxon>Spermatophyta</taxon>
        <taxon>Magnoliopsida</taxon>
        <taxon>eudicotyledons</taxon>
        <taxon>Gunneridae</taxon>
        <taxon>Pentapetalae</taxon>
        <taxon>rosids</taxon>
        <taxon>fabids</taxon>
        <taxon>Fabales</taxon>
        <taxon>Fabaceae</taxon>
        <taxon>Papilionoideae</taxon>
        <taxon>50 kb inversion clade</taxon>
        <taxon>NPAAA clade</taxon>
        <taxon>indigoferoid/millettioid clade</taxon>
        <taxon>Phaseoleae</taxon>
        <taxon>Vigna</taxon>
    </lineage>
</organism>
<accession>A0A8T0JUX7</accession>
<dbReference type="Proteomes" id="UP000743370">
    <property type="component" value="Unassembled WGS sequence"/>
</dbReference>
<evidence type="ECO:0000313" key="2">
    <source>
        <dbReference type="Proteomes" id="UP000743370"/>
    </source>
</evidence>
<protein>
    <submittedName>
        <fullName evidence="1">Galacturonosyltransferase-like 5</fullName>
    </submittedName>
</protein>
<dbReference type="EMBL" id="JABFOF010000008">
    <property type="protein sequence ID" value="KAG2384334.1"/>
    <property type="molecule type" value="Genomic_DNA"/>
</dbReference>
<evidence type="ECO:0000313" key="1">
    <source>
        <dbReference type="EMBL" id="KAG2384334.1"/>
    </source>
</evidence>
<proteinExistence type="predicted"/>
<reference evidence="1 2" key="1">
    <citation type="submission" date="2020-05" db="EMBL/GenBank/DDBJ databases">
        <title>Vigna angularis (adzuki bean) Var. LongXiaoDou No. 4 denovo assembly.</title>
        <authorList>
            <person name="Xiang H."/>
        </authorList>
    </citation>
    <scope>NUCLEOTIDE SEQUENCE [LARGE SCALE GENOMIC DNA]</scope>
    <source>
        <tissue evidence="1">Leaf</tissue>
    </source>
</reference>
<gene>
    <name evidence="1" type="ORF">HKW66_Vig0149020</name>
</gene>
<dbReference type="AlphaFoldDB" id="A0A8T0JUX7"/>